<organism evidence="3 4">
    <name type="scientific">Sulfurimonas lithotrophica</name>
    <dbReference type="NCBI Taxonomy" id="2590022"/>
    <lineage>
        <taxon>Bacteria</taxon>
        <taxon>Pseudomonadati</taxon>
        <taxon>Campylobacterota</taxon>
        <taxon>Epsilonproteobacteria</taxon>
        <taxon>Campylobacterales</taxon>
        <taxon>Sulfurimonadaceae</taxon>
        <taxon>Sulfurimonas</taxon>
    </lineage>
</organism>
<dbReference type="InterPro" id="IPR018392">
    <property type="entry name" value="LysM"/>
</dbReference>
<comment type="similarity">
    <text evidence="1">Belongs to the transglycosylase Slt family.</text>
</comment>
<dbReference type="KEGG" id="sulg:FJR48_05820"/>
<proteinExistence type="inferred from homology"/>
<dbReference type="Gene3D" id="1.10.530.10">
    <property type="match status" value="1"/>
</dbReference>
<dbReference type="SUPFAM" id="SSF54106">
    <property type="entry name" value="LysM domain"/>
    <property type="match status" value="2"/>
</dbReference>
<dbReference type="Proteomes" id="UP000326944">
    <property type="component" value="Chromosome"/>
</dbReference>
<dbReference type="CDD" id="cd00118">
    <property type="entry name" value="LysM"/>
    <property type="match status" value="1"/>
</dbReference>
<dbReference type="PANTHER" id="PTHR37423:SF2">
    <property type="entry name" value="MEMBRANE-BOUND LYTIC MUREIN TRANSGLYCOSYLASE C"/>
    <property type="match status" value="1"/>
</dbReference>
<dbReference type="SUPFAM" id="SSF53955">
    <property type="entry name" value="Lysozyme-like"/>
    <property type="match status" value="1"/>
</dbReference>
<gene>
    <name evidence="3" type="ORF">FJR48_05820</name>
</gene>
<evidence type="ECO:0000313" key="4">
    <source>
        <dbReference type="Proteomes" id="UP000326944"/>
    </source>
</evidence>
<dbReference type="SMART" id="SM00257">
    <property type="entry name" value="LysM"/>
    <property type="match status" value="3"/>
</dbReference>
<feature type="domain" description="LysM" evidence="2">
    <location>
        <begin position="258"/>
        <end position="301"/>
    </location>
</feature>
<sequence>MRVRNSQVYRSKHFFHAMDHAYIYIPAVKKILSQYNIPPEFLYLAMAESNFSNRAYSRKRAAGLWQFMPSTGKSFGLRIDEYVDERRDPIKSTKAAAKYLSSLYKRFGKWYLAAIAYNCGGGRLSKAIKEAGSDDLSILLNKKKRYLPRESRLYIRKIVSFALLGYDDKFLLESEYAHILNRASAFSMSTVKLPSGESLKRFAKTIDLPLKTLKKLNRHLKYDFVPPYKKDYEVYIPYVKLNDFKQKYRRDSVKNIYKIHVVSNGDNLSYIGKKYGVPYKVIMDFNNLKHTRLKLKQKLIVPIDVTSKTVKINTKHYYLVKKGDTLESISKAHKVSIKNIRQQNRLRGSLIRVGERLKIYE</sequence>
<dbReference type="Gene3D" id="3.10.350.10">
    <property type="entry name" value="LysM domain"/>
    <property type="match status" value="2"/>
</dbReference>
<dbReference type="OrthoDB" id="9815002at2"/>
<dbReference type="CDD" id="cd16894">
    <property type="entry name" value="MltD-like"/>
    <property type="match status" value="1"/>
</dbReference>
<dbReference type="InterPro" id="IPR023346">
    <property type="entry name" value="Lysozyme-like_dom_sf"/>
</dbReference>
<accession>A0A5P8P443</accession>
<name>A0A5P8P443_9BACT</name>
<dbReference type="EMBL" id="CP043617">
    <property type="protein sequence ID" value="QFR50445.1"/>
    <property type="molecule type" value="Genomic_DNA"/>
</dbReference>
<dbReference type="InterPro" id="IPR036779">
    <property type="entry name" value="LysM_dom_sf"/>
</dbReference>
<dbReference type="AlphaFoldDB" id="A0A5P8P443"/>
<dbReference type="PROSITE" id="PS51782">
    <property type="entry name" value="LYSM"/>
    <property type="match status" value="2"/>
</dbReference>
<dbReference type="Pfam" id="PF01476">
    <property type="entry name" value="LysM"/>
    <property type="match status" value="2"/>
</dbReference>
<dbReference type="InterPro" id="IPR008258">
    <property type="entry name" value="Transglycosylase_SLT_dom_1"/>
</dbReference>
<keyword evidence="4" id="KW-1185">Reference proteome</keyword>
<evidence type="ECO:0000256" key="1">
    <source>
        <dbReference type="ARBA" id="ARBA00007734"/>
    </source>
</evidence>
<protein>
    <submittedName>
        <fullName evidence="3">Transglycosylase SLT domain-containing protein</fullName>
    </submittedName>
</protein>
<reference evidence="3 4" key="1">
    <citation type="submission" date="2019-09" db="EMBL/GenBank/DDBJ databases">
        <title>Sulfurimonas gotlandica sp. nov., a chemoautotrophic and psychrotolerant epsilonproteobacterium isolated from a pelagic redoxcline, and an emended description of the genus Sulfurimonas.</title>
        <authorList>
            <person name="Wang S."/>
            <person name="Jiang L."/>
            <person name="Shao S."/>
        </authorList>
    </citation>
    <scope>NUCLEOTIDE SEQUENCE [LARGE SCALE GENOMIC DNA]</scope>
    <source>
        <strain evidence="3 4">GYSZ_1</strain>
    </source>
</reference>
<dbReference type="Pfam" id="PF01464">
    <property type="entry name" value="SLT"/>
    <property type="match status" value="1"/>
</dbReference>
<dbReference type="PANTHER" id="PTHR37423">
    <property type="entry name" value="SOLUBLE LYTIC MUREIN TRANSGLYCOSYLASE-RELATED"/>
    <property type="match status" value="1"/>
</dbReference>
<evidence type="ECO:0000259" key="2">
    <source>
        <dbReference type="PROSITE" id="PS51782"/>
    </source>
</evidence>
<evidence type="ECO:0000313" key="3">
    <source>
        <dbReference type="EMBL" id="QFR50445.1"/>
    </source>
</evidence>
<feature type="domain" description="LysM" evidence="2">
    <location>
        <begin position="316"/>
        <end position="359"/>
    </location>
</feature>